<dbReference type="PROSITE" id="PS51257">
    <property type="entry name" value="PROKAR_LIPOPROTEIN"/>
    <property type="match status" value="1"/>
</dbReference>
<keyword evidence="3" id="KW-0472">Membrane</keyword>
<dbReference type="AlphaFoldDB" id="A0A923E281"/>
<evidence type="ECO:0000256" key="1">
    <source>
        <dbReference type="SAM" id="Coils"/>
    </source>
</evidence>
<evidence type="ECO:0000256" key="3">
    <source>
        <dbReference type="SAM" id="Phobius"/>
    </source>
</evidence>
<feature type="coiled-coil region" evidence="1">
    <location>
        <begin position="158"/>
        <end position="208"/>
    </location>
</feature>
<sequence length="313" mass="33226">MTPRKFSRAAVLALLLAVGASGCAASDGFPPAETGYARQGIEASPDSAKSQDASPLAATDEASPAKASPAVAPVVIVTGQLDIDVKDPRSALEAASGIVTGAGGSVATTEFSAYADAPTAYATLKIPADAFDRVLDEIKKLGDVTTESTSSTDVGAEVADLDARASALETSIARLSELMKTAQHTADLLEAERELTSRQAELDGLNAQRAWYADRVAFSTLDLRFRSTSALPSVTESIWERSWNTFLDGIDVIAFILIMILPWLLLLVPLGVLIWFLTRRIRKRRAEKRAAAHAHTLEVHEAPESADPTGDQP</sequence>
<feature type="signal peptide" evidence="4">
    <location>
        <begin position="1"/>
        <end position="24"/>
    </location>
</feature>
<evidence type="ECO:0000313" key="6">
    <source>
        <dbReference type="EMBL" id="MBB6334524.1"/>
    </source>
</evidence>
<proteinExistence type="predicted"/>
<keyword evidence="1" id="KW-0175">Coiled coil</keyword>
<evidence type="ECO:0000256" key="4">
    <source>
        <dbReference type="SAM" id="SignalP"/>
    </source>
</evidence>
<feature type="region of interest" description="Disordered" evidence="2">
    <location>
        <begin position="40"/>
        <end position="65"/>
    </location>
</feature>
<dbReference type="InterPro" id="IPR025645">
    <property type="entry name" value="DUF4349"/>
</dbReference>
<dbReference type="Pfam" id="PF14257">
    <property type="entry name" value="DUF4349"/>
    <property type="match status" value="1"/>
</dbReference>
<evidence type="ECO:0000259" key="5">
    <source>
        <dbReference type="Pfam" id="PF14257"/>
    </source>
</evidence>
<keyword evidence="3" id="KW-0812">Transmembrane</keyword>
<name>A0A923E281_9ACTO</name>
<evidence type="ECO:0000313" key="7">
    <source>
        <dbReference type="Proteomes" id="UP000617426"/>
    </source>
</evidence>
<reference evidence="6" key="1">
    <citation type="submission" date="2020-08" db="EMBL/GenBank/DDBJ databases">
        <title>Sequencing the genomes of 1000 actinobacteria strains.</title>
        <authorList>
            <person name="Klenk H.-P."/>
        </authorList>
    </citation>
    <scope>NUCLEOTIDE SEQUENCE</scope>
    <source>
        <strain evidence="6">DSM 10695</strain>
    </source>
</reference>
<dbReference type="RefSeq" id="WP_184452418.1">
    <property type="nucleotide sequence ID" value="NZ_JACHMK010000001.1"/>
</dbReference>
<keyword evidence="4" id="KW-0732">Signal</keyword>
<dbReference type="Proteomes" id="UP000617426">
    <property type="component" value="Unassembled WGS sequence"/>
</dbReference>
<gene>
    <name evidence="6" type="ORF">HD592_001089</name>
</gene>
<evidence type="ECO:0000256" key="2">
    <source>
        <dbReference type="SAM" id="MobiDB-lite"/>
    </source>
</evidence>
<feature type="domain" description="DUF4349" evidence="5">
    <location>
        <begin position="75"/>
        <end position="275"/>
    </location>
</feature>
<feature type="chain" id="PRO_5039460277" description="DUF4349 domain-containing protein" evidence="4">
    <location>
        <begin position="25"/>
        <end position="313"/>
    </location>
</feature>
<dbReference type="EMBL" id="JACHMK010000001">
    <property type="protein sequence ID" value="MBB6334524.1"/>
    <property type="molecule type" value="Genomic_DNA"/>
</dbReference>
<keyword evidence="7" id="KW-1185">Reference proteome</keyword>
<organism evidence="6 7">
    <name type="scientific">Schaalia hyovaginalis</name>
    <dbReference type="NCBI Taxonomy" id="29316"/>
    <lineage>
        <taxon>Bacteria</taxon>
        <taxon>Bacillati</taxon>
        <taxon>Actinomycetota</taxon>
        <taxon>Actinomycetes</taxon>
        <taxon>Actinomycetales</taxon>
        <taxon>Actinomycetaceae</taxon>
        <taxon>Schaalia</taxon>
    </lineage>
</organism>
<protein>
    <recommendedName>
        <fullName evidence="5">DUF4349 domain-containing protein</fullName>
    </recommendedName>
</protein>
<feature type="transmembrane region" description="Helical" evidence="3">
    <location>
        <begin position="252"/>
        <end position="278"/>
    </location>
</feature>
<comment type="caution">
    <text evidence="6">The sequence shown here is derived from an EMBL/GenBank/DDBJ whole genome shotgun (WGS) entry which is preliminary data.</text>
</comment>
<keyword evidence="3" id="KW-1133">Transmembrane helix</keyword>
<accession>A0A923E281</accession>